<dbReference type="AlphaFoldDB" id="A0A848DAX3"/>
<gene>
    <name evidence="3" type="ORF">GIS02_02325</name>
</gene>
<protein>
    <submittedName>
        <fullName evidence="3">VWA domain-containing protein</fullName>
    </submittedName>
</protein>
<comment type="caution">
    <text evidence="3">The sequence shown here is derived from an EMBL/GenBank/DDBJ whole genome shotgun (WGS) entry which is preliminary data.</text>
</comment>
<evidence type="ECO:0000256" key="1">
    <source>
        <dbReference type="SAM" id="Phobius"/>
    </source>
</evidence>
<dbReference type="Gene3D" id="3.40.50.410">
    <property type="entry name" value="von Willebrand factor, type A domain"/>
    <property type="match status" value="1"/>
</dbReference>
<evidence type="ECO:0000313" key="3">
    <source>
        <dbReference type="EMBL" id="NMG83025.1"/>
    </source>
</evidence>
<dbReference type="Proteomes" id="UP000606580">
    <property type="component" value="Unassembled WGS sequence"/>
</dbReference>
<dbReference type="CDD" id="cd00198">
    <property type="entry name" value="vWFA"/>
    <property type="match status" value="1"/>
</dbReference>
<proteinExistence type="predicted"/>
<reference evidence="3" key="1">
    <citation type="journal article" date="2020" name="MBio">
        <title>'Candidatus Ethanoperedens,' a Thermophilic Genus of Archaea Mediating the Anaerobic Oxidation of Ethane.</title>
        <authorList>
            <person name="Hahn C.J."/>
            <person name="Laso-Perez R."/>
            <person name="Vulcano F."/>
            <person name="Vaziourakis K.M."/>
            <person name="Stokke R."/>
            <person name="Steen I.H."/>
            <person name="Teske A."/>
            <person name="Boetius A."/>
            <person name="Liebeke M."/>
            <person name="Amann R."/>
            <person name="Knittel K."/>
            <person name="Wegener G."/>
        </authorList>
    </citation>
    <scope>NUCLEOTIDE SEQUENCE</scope>
    <source>
        <strain evidence="3">GoM-Arc1-LC-WB58</strain>
    </source>
</reference>
<accession>A0A848DAX3</accession>
<dbReference type="InterPro" id="IPR002035">
    <property type="entry name" value="VWF_A"/>
</dbReference>
<dbReference type="InterPro" id="IPR036465">
    <property type="entry name" value="vWFA_dom_sf"/>
</dbReference>
<feature type="domain" description="VWFA" evidence="2">
    <location>
        <begin position="363"/>
        <end position="548"/>
    </location>
</feature>
<dbReference type="EMBL" id="WNEG01000044">
    <property type="protein sequence ID" value="NMG83025.1"/>
    <property type="molecule type" value="Genomic_DNA"/>
</dbReference>
<evidence type="ECO:0000259" key="2">
    <source>
        <dbReference type="PROSITE" id="PS50234"/>
    </source>
</evidence>
<dbReference type="Gene3D" id="3.40.50.880">
    <property type="match status" value="1"/>
</dbReference>
<dbReference type="InterPro" id="IPR029062">
    <property type="entry name" value="Class_I_gatase-like"/>
</dbReference>
<dbReference type="Pfam" id="PF00092">
    <property type="entry name" value="VWA"/>
    <property type="match status" value="1"/>
</dbReference>
<keyword evidence="1" id="KW-0472">Membrane</keyword>
<dbReference type="SUPFAM" id="SSF53300">
    <property type="entry name" value="vWA-like"/>
    <property type="match status" value="1"/>
</dbReference>
<keyword evidence="1" id="KW-1133">Transmembrane helix</keyword>
<dbReference type="SMART" id="SM00327">
    <property type="entry name" value="VWA"/>
    <property type="match status" value="1"/>
</dbReference>
<dbReference type="PANTHER" id="PTHR37947:SF1">
    <property type="entry name" value="BLL2462 PROTEIN"/>
    <property type="match status" value="1"/>
</dbReference>
<dbReference type="PANTHER" id="PTHR37947">
    <property type="entry name" value="BLL2462 PROTEIN"/>
    <property type="match status" value="1"/>
</dbReference>
<feature type="transmembrane region" description="Helical" evidence="1">
    <location>
        <begin position="6"/>
        <end position="24"/>
    </location>
</feature>
<dbReference type="PROSITE" id="PS50234">
    <property type="entry name" value="VWFA"/>
    <property type="match status" value="1"/>
</dbReference>
<keyword evidence="1" id="KW-0812">Transmembrane</keyword>
<dbReference type="SUPFAM" id="SSF52317">
    <property type="entry name" value="Class I glutamine amidotransferase-like"/>
    <property type="match status" value="1"/>
</dbReference>
<evidence type="ECO:0000313" key="4">
    <source>
        <dbReference type="Proteomes" id="UP000606580"/>
    </source>
</evidence>
<name>A0A848DAX3_9EURY</name>
<organism evidence="3 4">
    <name type="scientific">Candidatus Ethanoperedens thermophilum</name>
    <dbReference type="NCBI Taxonomy" id="2766897"/>
    <lineage>
        <taxon>Archaea</taxon>
        <taxon>Methanobacteriati</taxon>
        <taxon>Methanobacteriota</taxon>
        <taxon>Stenosarchaea group</taxon>
        <taxon>Methanomicrobia</taxon>
        <taxon>Methanosarcinales</taxon>
        <taxon>Methanosarcinales incertae sedis</taxon>
        <taxon>GOM Arc I cluster</taxon>
        <taxon>Candidatus Ethanoperedens</taxon>
    </lineage>
</organism>
<sequence length="798" mass="87966">MINVQEPLLLLLISPVFLLGFYMLRRHGANRILILSRMVVISLLIIALSNPSVIASHTIRDDTPQVTVIADKTISCDLFDTSQGESLQEYLKTRTPTKYKEVTGIKTALGDEILKNSVSGEHIVLVSDLNNNHGVDLGDAIILARREGAHIYAVEQTPIHTDTGVEIAGSKNIIVGNENTYHIIIRHVGEEVTYILTVQADGNTLYAEVITQIEHEKIIPLPYTPPTEGAHRITATIAVEGEDRFKLNNVFYKSVFAAPKPKVLYTGCDSPLKTVLAELYDLHKTTTLEGAKLEDYKVVIIENKDAKTLDPQVQKLKSYSAGGGALLVVGGDHSFDRGEYNNSDIEKILPVLSKPSKYKGGRNVVIVIDASGSTDTILYKDIKFIGHIDALAQSIVNNRNIGADTKIGVIAFGSSAEEIGFLSATSENKMILNKKIANIYPKDRTKLTNMDKGLITAKKMLKESPGVKIVIVLSDGNIRENKNEIETAAKELVDDGTTLYFRQIGYGKEETFITMKEIAGTAGADYEYIGTKGLNIQFEPLPELPEEKEEEERLQQFGLIITDSEHFITQYQNVSGDLTGYNDITPKIGARRLVAITIGKPVLTVWNFGLGRTAAISTDNGNKWAGVLYTEPNSKLISSTVNWLIGDPRPSGDTITAPDLWLGTPGRVTIKTTSIPDVSFDNKPLSFTKEGNHYTAVIDSKKDGFYDIGGYEIAANYPLEYREIGFNEEMRAHIEEYNGSVHPFEEAKTLLLGDIKSNSVRVVNEPASAKMPFIIASLIIFLGEVILRRLRQRNIVTT</sequence>